<dbReference type="PANTHER" id="PTHR42740:SF1">
    <property type="entry name" value="RIBONUCLEASE VAPC3"/>
    <property type="match status" value="1"/>
</dbReference>
<evidence type="ECO:0000259" key="6">
    <source>
        <dbReference type="Pfam" id="PF01850"/>
    </source>
</evidence>
<dbReference type="GO" id="GO:0004540">
    <property type="term" value="F:RNA nuclease activity"/>
    <property type="evidence" value="ECO:0007669"/>
    <property type="project" value="TreeGrafter"/>
</dbReference>
<keyword evidence="4" id="KW-0378">Hydrolase</keyword>
<dbReference type="InterPro" id="IPR029060">
    <property type="entry name" value="PIN-like_dom_sf"/>
</dbReference>
<dbReference type="Proteomes" id="UP000010483">
    <property type="component" value="Chromosome"/>
</dbReference>
<dbReference type="SUPFAM" id="SSF88723">
    <property type="entry name" value="PIN domain-like"/>
    <property type="match status" value="1"/>
</dbReference>
<dbReference type="InterPro" id="IPR002716">
    <property type="entry name" value="PIN_dom"/>
</dbReference>
<dbReference type="Pfam" id="PF01850">
    <property type="entry name" value="PIN"/>
    <property type="match status" value="1"/>
</dbReference>
<evidence type="ECO:0000256" key="4">
    <source>
        <dbReference type="ARBA" id="ARBA00022801"/>
    </source>
</evidence>
<dbReference type="STRING" id="292563.Cyast_2758"/>
<evidence type="ECO:0000256" key="2">
    <source>
        <dbReference type="ARBA" id="ARBA00022722"/>
    </source>
</evidence>
<protein>
    <submittedName>
        <fullName evidence="7">PilT protein domain protein</fullName>
    </submittedName>
</protein>
<evidence type="ECO:0000313" key="7">
    <source>
        <dbReference type="EMBL" id="AFZ48700.1"/>
    </source>
</evidence>
<evidence type="ECO:0000256" key="5">
    <source>
        <dbReference type="ARBA" id="ARBA00022842"/>
    </source>
</evidence>
<name>K9YQQ6_CYASC</name>
<accession>K9YQQ6</accession>
<keyword evidence="1" id="KW-1277">Toxin-antitoxin system</keyword>
<proteinExistence type="predicted"/>
<dbReference type="eggNOG" id="COG1487">
    <property type="taxonomic scope" value="Bacteria"/>
</dbReference>
<dbReference type="EMBL" id="CP003940">
    <property type="protein sequence ID" value="AFZ48700.1"/>
    <property type="molecule type" value="Genomic_DNA"/>
</dbReference>
<dbReference type="HOGENOM" id="CLU_118482_1_1_3"/>
<gene>
    <name evidence="7" type="ordered locus">Cyast_2758</name>
</gene>
<dbReference type="BioCyc" id="CSTA292563:G1353-2762-MONOMER"/>
<keyword evidence="2" id="KW-0540">Nuclease</keyword>
<dbReference type="GO" id="GO:0046872">
    <property type="term" value="F:metal ion binding"/>
    <property type="evidence" value="ECO:0007669"/>
    <property type="project" value="UniProtKB-KW"/>
</dbReference>
<reference evidence="8" key="1">
    <citation type="journal article" date="2013" name="Proc. Natl. Acad. Sci. U.S.A.">
        <title>Improving the coverage of the cyanobacterial phylum using diversity-driven genome sequencing.</title>
        <authorList>
            <person name="Shih P.M."/>
            <person name="Wu D."/>
            <person name="Latifi A."/>
            <person name="Axen S.D."/>
            <person name="Fewer D.P."/>
            <person name="Talla E."/>
            <person name="Calteau A."/>
            <person name="Cai F."/>
            <person name="Tandeau de Marsac N."/>
            <person name="Rippka R."/>
            <person name="Herdman M."/>
            <person name="Sivonen K."/>
            <person name="Coursin T."/>
            <person name="Laurent T."/>
            <person name="Goodwin L."/>
            <person name="Nolan M."/>
            <person name="Davenport K.W."/>
            <person name="Han C.S."/>
            <person name="Rubin E.M."/>
            <person name="Eisen J.A."/>
            <person name="Woyke T."/>
            <person name="Gugger M."/>
            <person name="Kerfeld C.A."/>
        </authorList>
    </citation>
    <scope>NUCLEOTIDE SEQUENCE [LARGE SCALE GENOMIC DNA]</scope>
    <source>
        <strain evidence="8">ATCC 29140 / PCC 7202</strain>
    </source>
</reference>
<evidence type="ECO:0000313" key="8">
    <source>
        <dbReference type="Proteomes" id="UP000010483"/>
    </source>
</evidence>
<keyword evidence="3" id="KW-0479">Metal-binding</keyword>
<keyword evidence="5" id="KW-0460">Magnesium</keyword>
<sequence>MLLIDTSIWIEVLRDKSKVKAKRLQTIIGDRNYYLPIFTKMELLQGCKNESEWGKINSYLAVQNYLEPDYNSIWENSARLYFELRRKGLTIRSNIDCGIAIVAMENNVILYHCDRDFEAIAKHTILRQKKLNLSQDVSS</sequence>
<evidence type="ECO:0000256" key="1">
    <source>
        <dbReference type="ARBA" id="ARBA00022649"/>
    </source>
</evidence>
<dbReference type="AlphaFoldDB" id="K9YQQ6"/>
<dbReference type="GO" id="GO:0016787">
    <property type="term" value="F:hydrolase activity"/>
    <property type="evidence" value="ECO:0007669"/>
    <property type="project" value="UniProtKB-KW"/>
</dbReference>
<dbReference type="Gene3D" id="3.40.50.1010">
    <property type="entry name" value="5'-nuclease"/>
    <property type="match status" value="1"/>
</dbReference>
<dbReference type="KEGG" id="csn:Cyast_2758"/>
<dbReference type="InterPro" id="IPR051749">
    <property type="entry name" value="PINc/VapC_TA_RNase"/>
</dbReference>
<feature type="domain" description="PIN" evidence="6">
    <location>
        <begin position="3"/>
        <end position="122"/>
    </location>
</feature>
<evidence type="ECO:0000256" key="3">
    <source>
        <dbReference type="ARBA" id="ARBA00022723"/>
    </source>
</evidence>
<organism evidence="7 8">
    <name type="scientific">Cyanobacterium stanieri (strain ATCC 29140 / PCC 7202)</name>
    <dbReference type="NCBI Taxonomy" id="292563"/>
    <lineage>
        <taxon>Bacteria</taxon>
        <taxon>Bacillati</taxon>
        <taxon>Cyanobacteriota</taxon>
        <taxon>Cyanophyceae</taxon>
        <taxon>Oscillatoriophycideae</taxon>
        <taxon>Chroococcales</taxon>
        <taxon>Geminocystaceae</taxon>
        <taxon>Cyanobacterium</taxon>
    </lineage>
</organism>
<dbReference type="PANTHER" id="PTHR42740">
    <property type="entry name" value="RIBONUCLEASE VAPC3"/>
    <property type="match status" value="1"/>
</dbReference>
<keyword evidence="8" id="KW-1185">Reference proteome</keyword>